<dbReference type="Gene3D" id="1.10.10.10">
    <property type="entry name" value="Winged helix-like DNA-binding domain superfamily/Winged helix DNA-binding domain"/>
    <property type="match status" value="1"/>
</dbReference>
<name>A0A3B6LXS4_WHEAT</name>
<dbReference type="GO" id="GO:0009626">
    <property type="term" value="P:plant-type hypersensitive response"/>
    <property type="evidence" value="ECO:0007669"/>
    <property type="project" value="UniProtKB-ARBA"/>
</dbReference>
<dbReference type="GO" id="GO:0002758">
    <property type="term" value="P:innate immune response-activating signaling pathway"/>
    <property type="evidence" value="ECO:0007669"/>
    <property type="project" value="UniProtKB-ARBA"/>
</dbReference>
<feature type="domain" description="R13L1/DRL21-like LRR repeat region" evidence="5">
    <location>
        <begin position="730"/>
        <end position="857"/>
    </location>
</feature>
<dbReference type="InterPro" id="IPR027417">
    <property type="entry name" value="P-loop_NTPase"/>
</dbReference>
<evidence type="ECO:0000259" key="5">
    <source>
        <dbReference type="Pfam" id="PF25019"/>
    </source>
</evidence>
<dbReference type="PANTHER" id="PTHR23155">
    <property type="entry name" value="DISEASE RESISTANCE PROTEIN RP"/>
    <property type="match status" value="1"/>
</dbReference>
<dbReference type="PANTHER" id="PTHR23155:SF1058">
    <property type="entry name" value="OS11G0668100 PROTEIN"/>
    <property type="match status" value="1"/>
</dbReference>
<dbReference type="InterPro" id="IPR032675">
    <property type="entry name" value="LRR_dom_sf"/>
</dbReference>
<evidence type="ECO:0000256" key="1">
    <source>
        <dbReference type="ARBA" id="ARBA00022737"/>
    </source>
</evidence>
<dbReference type="Gramene" id="TraesARI7B03G04344420.2">
    <property type="protein sequence ID" value="TraesARI7B03G04344420.2"/>
    <property type="gene ID" value="TraesARI7B03G04344420"/>
</dbReference>
<dbReference type="STRING" id="4565.A0A3B6LXS4"/>
<feature type="domain" description="Disease resistance protein winged helix" evidence="4">
    <location>
        <begin position="460"/>
        <end position="530"/>
    </location>
</feature>
<dbReference type="Pfam" id="PF23559">
    <property type="entry name" value="WHD_DRP"/>
    <property type="match status" value="1"/>
</dbReference>
<organism evidence="6">
    <name type="scientific">Triticum aestivum</name>
    <name type="common">Wheat</name>
    <dbReference type="NCBI Taxonomy" id="4565"/>
    <lineage>
        <taxon>Eukaryota</taxon>
        <taxon>Viridiplantae</taxon>
        <taxon>Streptophyta</taxon>
        <taxon>Embryophyta</taxon>
        <taxon>Tracheophyta</taxon>
        <taxon>Spermatophyta</taxon>
        <taxon>Magnoliopsida</taxon>
        <taxon>Liliopsida</taxon>
        <taxon>Poales</taxon>
        <taxon>Poaceae</taxon>
        <taxon>BOP clade</taxon>
        <taxon>Pooideae</taxon>
        <taxon>Triticodae</taxon>
        <taxon>Triticeae</taxon>
        <taxon>Triticinae</taxon>
        <taxon>Triticum</taxon>
    </lineage>
</organism>
<evidence type="ECO:0000259" key="4">
    <source>
        <dbReference type="Pfam" id="PF23559"/>
    </source>
</evidence>
<dbReference type="Pfam" id="PF00931">
    <property type="entry name" value="NB-ARC"/>
    <property type="match status" value="1"/>
</dbReference>
<dbReference type="Gramene" id="TraesJAG5B03G03021200.2">
    <property type="protein sequence ID" value="TraesJAG5B03G03021200.2"/>
    <property type="gene ID" value="TraesJAG5B03G03021200"/>
</dbReference>
<dbReference type="InterPro" id="IPR044974">
    <property type="entry name" value="Disease_R_plants"/>
</dbReference>
<reference evidence="6" key="2">
    <citation type="submission" date="2018-10" db="UniProtKB">
        <authorList>
            <consortium name="EnsemblPlants"/>
        </authorList>
    </citation>
    <scope>IDENTIFICATION</scope>
</reference>
<dbReference type="EnsemblPlants" id="TraesCS5B02G568000.3">
    <property type="protein sequence ID" value="TraesCS5B02G568000.3"/>
    <property type="gene ID" value="TraesCS5B02G568000"/>
</dbReference>
<dbReference type="InterPro" id="IPR058922">
    <property type="entry name" value="WHD_DRP"/>
</dbReference>
<dbReference type="Gramene" id="TraesCS5B03G1374100.3">
    <property type="protein sequence ID" value="TraesCS5B03G1374100.3.CDS"/>
    <property type="gene ID" value="TraesCS5B03G1374100"/>
</dbReference>
<accession>A0A3B6LXS4</accession>
<dbReference type="PRINTS" id="PR00364">
    <property type="entry name" value="DISEASERSIST"/>
</dbReference>
<dbReference type="InterPro" id="IPR056789">
    <property type="entry name" value="LRR_R13L1-DRL21"/>
</dbReference>
<dbReference type="GO" id="GO:0042742">
    <property type="term" value="P:defense response to bacterium"/>
    <property type="evidence" value="ECO:0007669"/>
    <property type="project" value="UniProtKB-ARBA"/>
</dbReference>
<keyword evidence="2" id="KW-0611">Plant defense</keyword>
<dbReference type="GO" id="GO:0043531">
    <property type="term" value="F:ADP binding"/>
    <property type="evidence" value="ECO:0007669"/>
    <property type="project" value="InterPro"/>
</dbReference>
<dbReference type="OrthoDB" id="617360at2759"/>
<dbReference type="Pfam" id="PF25019">
    <property type="entry name" value="LRR_R13L1-DRL21"/>
    <property type="match status" value="1"/>
</dbReference>
<dbReference type="Gramene" id="TraesNOR5B03G03052780.2">
    <property type="protein sequence ID" value="TraesNOR5B03G03052780.2"/>
    <property type="gene ID" value="TraesNOR5B03G03052780"/>
</dbReference>
<sequence>MVDPVTGLGIGMKALGWVASPIISELFKKCSTYLSFDASEKLRQLGPKLILLERAMEVFDKIPGRDRLEKLFEDLKSAFYEAEDILDDVEYHCLEKEIHSMPPRKRDWVKKLLPSQCLKIKETGMPKKELKDSLEKIEGIINTAYKFVEHLKLLTVSNVQGSQAVPASSGGLATTAAPPPIVIGRDKERDQIIAMLHEKEGDDQLDTNSNLCYSVIGIHGIGGSGKSTLAQLVCDHEKKYKQEKRDGHFDLVMWVHVSQNFSVDTIFKEMFEAATGHSCAHFNNLNTLQDKLEEKLHGKRFLLVLDDIWCNIKDERQQGELRKIVSPLKAGEVGSKVLVTSRSEDALLVLGAIKPTCIPIPDLDAQVFHSLLMHYALEGVVIDDHVRRRLSMIGADIAKKLKGSPLAARIVGRRLGRRPKAEFWVTVKNGKLVDGTMGALWWSYQHLDQQARRCFAYCSIFPRRRQLYLDELIKLWVAEGFIRTPNEREDVEDVGREYFDELASTSFLQKAGKYNGNDYYLLHDLVYDLAEMVAGSDCFRIENGWRWEEPKRGVGWRGDVPLSVRYLFVQNYDAELITKKILKLKSLRTLIIDAIEMYTPVEEKVIASIFKKLQKLRVLTVGCCNNWVIRKPDVLYIPEAIIELKHLRYLAFRTNMLCRVILPNAMSKLYHMQLLDFGECKKMQFSYGDLIKLRHVFGFSGMDISNIGRLTSLQTIPSFIVRKEQGYEVKQLRGLNKLHGRLSISGLENIESKEEALEANLAGKEQLTQLVLYWGGDTSRNPEVQAEVLEGLCPPVGLETLHILGYEGSKYPNWMVSTHSEGPNELQELWLYGWSQHGPAPELEAFAHLCSLELWNCTWFALPCNMKHLMSLKRLLIDACLNIRSLPTLPLSLEEFTLKRCNVEFVKSCETHGHPNWQKIEHVPMKSLLSQGCKTMICVAVFFSFVFVECCFREDELLLTTYPFFNLFVSFPFSRGCMMVLCHEDSGGNVQRREFVVVQSSACYRPTNAQ</sequence>
<reference evidence="6" key="1">
    <citation type="submission" date="2018-08" db="EMBL/GenBank/DDBJ databases">
        <authorList>
            <person name="Rossello M."/>
        </authorList>
    </citation>
    <scope>NUCLEOTIDE SEQUENCE [LARGE SCALE GENOMIC DNA]</scope>
    <source>
        <strain evidence="6">cv. Chinese Spring</strain>
    </source>
</reference>
<dbReference type="SMR" id="A0A3B6LXS4"/>
<dbReference type="SUPFAM" id="SSF52058">
    <property type="entry name" value="L domain-like"/>
    <property type="match status" value="1"/>
</dbReference>
<feature type="domain" description="NB-ARC" evidence="3">
    <location>
        <begin position="205"/>
        <end position="345"/>
    </location>
</feature>
<gene>
    <name evidence="6" type="primary">LOC123114493</name>
</gene>
<dbReference type="SUPFAM" id="SSF52540">
    <property type="entry name" value="P-loop containing nucleoside triphosphate hydrolases"/>
    <property type="match status" value="1"/>
</dbReference>
<protein>
    <submittedName>
        <fullName evidence="6">Uncharacterized protein</fullName>
    </submittedName>
</protein>
<dbReference type="Proteomes" id="UP000019116">
    <property type="component" value="Chromosome 5B"/>
</dbReference>
<keyword evidence="1" id="KW-0677">Repeat</keyword>
<proteinExistence type="predicted"/>
<evidence type="ECO:0000313" key="6">
    <source>
        <dbReference type="EnsemblPlants" id="TraesCS5B02G568000.3"/>
    </source>
</evidence>
<dbReference type="InterPro" id="IPR002182">
    <property type="entry name" value="NB-ARC"/>
</dbReference>
<dbReference type="Gramene" id="TraesCS5B02G568000.3">
    <property type="protein sequence ID" value="TraesCS5B02G568000.3"/>
    <property type="gene ID" value="TraesCS5B02G568000"/>
</dbReference>
<evidence type="ECO:0000313" key="7">
    <source>
        <dbReference type="Proteomes" id="UP000019116"/>
    </source>
</evidence>
<evidence type="ECO:0000256" key="2">
    <source>
        <dbReference type="ARBA" id="ARBA00022821"/>
    </source>
</evidence>
<dbReference type="AlphaFoldDB" id="A0A3B6LXS4"/>
<keyword evidence="7" id="KW-1185">Reference proteome</keyword>
<evidence type="ECO:0000259" key="3">
    <source>
        <dbReference type="Pfam" id="PF00931"/>
    </source>
</evidence>
<dbReference type="Gene3D" id="3.40.50.300">
    <property type="entry name" value="P-loop containing nucleotide triphosphate hydrolases"/>
    <property type="match status" value="1"/>
</dbReference>
<dbReference type="Gene3D" id="3.80.10.10">
    <property type="entry name" value="Ribonuclease Inhibitor"/>
    <property type="match status" value="1"/>
</dbReference>
<dbReference type="InterPro" id="IPR036388">
    <property type="entry name" value="WH-like_DNA-bd_sf"/>
</dbReference>
<dbReference type="FunFam" id="1.10.10.10:FF:000322">
    <property type="entry name" value="Probable disease resistance protein At1g63360"/>
    <property type="match status" value="1"/>
</dbReference>